<dbReference type="EMBL" id="CP003065">
    <property type="protein sequence ID" value="AEV68622.1"/>
    <property type="molecule type" value="Genomic_DNA"/>
</dbReference>
<sequence length="208" mass="23936">MIIPPELRSAAEKERTQIKKVIKEKAIDDYIVIAYEDFSGEYCLGYIRDDVLYCLDYFNIEKKRFFNSITFSPFENVLGTEKGFVVGLNMGKYVQYTYYGVYNGVPKVLTYCLDNVKGIDLNNDGMKEIVYTREATFATAAIQVIRGGSVYQCNVREDIVNKIHSLKGISLDYLNCIEVLYDEEKNAFKFSTGPVKREEGYIQGYVIW</sequence>
<dbReference type="HOGENOM" id="CLU_1319059_0_0_9"/>
<dbReference type="KEGG" id="ccl:Clocl_2023"/>
<evidence type="ECO:0000313" key="1">
    <source>
        <dbReference type="EMBL" id="AEV68622.1"/>
    </source>
</evidence>
<reference evidence="1 2" key="2">
    <citation type="journal article" date="2012" name="Stand. Genomic Sci.">
        <title>Complete Genome Sequence of Clostridium clariflavum DSM 19732.</title>
        <authorList>
            <person name="Izquierdo J.A."/>
            <person name="Goodwin L."/>
            <person name="Davenport K.W."/>
            <person name="Teshima H."/>
            <person name="Bruce D."/>
            <person name="Detter C."/>
            <person name="Tapia R."/>
            <person name="Han S."/>
            <person name="Land M."/>
            <person name="Hauser L."/>
            <person name="Jeffries C.D."/>
            <person name="Han J."/>
            <person name="Pitluck S."/>
            <person name="Nolan M."/>
            <person name="Chen A."/>
            <person name="Huntemann M."/>
            <person name="Mavromatis K."/>
            <person name="Mikhailova N."/>
            <person name="Liolios K."/>
            <person name="Woyke T."/>
            <person name="Lynd L.R."/>
        </authorList>
    </citation>
    <scope>NUCLEOTIDE SEQUENCE [LARGE SCALE GENOMIC DNA]</scope>
    <source>
        <strain evidence="2">DSM 19732 / NBRC 101661 / EBR45</strain>
    </source>
</reference>
<gene>
    <name evidence="1" type="ordered locus">Clocl_2023</name>
</gene>
<reference evidence="2" key="1">
    <citation type="submission" date="2011-12" db="EMBL/GenBank/DDBJ databases">
        <title>Complete sequence of Clostridium clariflavum DSM 19732.</title>
        <authorList>
            <consortium name="US DOE Joint Genome Institute"/>
            <person name="Lucas S."/>
            <person name="Han J."/>
            <person name="Lapidus A."/>
            <person name="Cheng J.-F."/>
            <person name="Goodwin L."/>
            <person name="Pitluck S."/>
            <person name="Peters L."/>
            <person name="Teshima H."/>
            <person name="Detter J.C."/>
            <person name="Han C."/>
            <person name="Tapia R."/>
            <person name="Land M."/>
            <person name="Hauser L."/>
            <person name="Kyrpides N."/>
            <person name="Ivanova N."/>
            <person name="Pagani I."/>
            <person name="Kitzmiller T."/>
            <person name="Lynd L."/>
            <person name="Izquierdo J."/>
            <person name="Woyke T."/>
        </authorList>
    </citation>
    <scope>NUCLEOTIDE SEQUENCE [LARGE SCALE GENOMIC DNA]</scope>
    <source>
        <strain evidence="2">DSM 19732 / NBRC 101661 / EBR45</strain>
    </source>
</reference>
<organism evidence="1 2">
    <name type="scientific">Acetivibrio clariflavus (strain DSM 19732 / NBRC 101661 / EBR45)</name>
    <name type="common">Clostridium clariflavum</name>
    <dbReference type="NCBI Taxonomy" id="720554"/>
    <lineage>
        <taxon>Bacteria</taxon>
        <taxon>Bacillati</taxon>
        <taxon>Bacillota</taxon>
        <taxon>Clostridia</taxon>
        <taxon>Eubacteriales</taxon>
        <taxon>Oscillospiraceae</taxon>
        <taxon>Acetivibrio</taxon>
    </lineage>
</organism>
<name>G8LW18_ACECE</name>
<keyword evidence="2" id="KW-1185">Reference proteome</keyword>
<dbReference type="AlphaFoldDB" id="G8LW18"/>
<proteinExistence type="predicted"/>
<accession>G8LW18</accession>
<dbReference type="Proteomes" id="UP000005435">
    <property type="component" value="Chromosome"/>
</dbReference>
<protein>
    <submittedName>
        <fullName evidence="1">Uncharacterized protein</fullName>
    </submittedName>
</protein>
<dbReference type="RefSeq" id="WP_014255202.1">
    <property type="nucleotide sequence ID" value="NC_016627.1"/>
</dbReference>
<evidence type="ECO:0000313" key="2">
    <source>
        <dbReference type="Proteomes" id="UP000005435"/>
    </source>
</evidence>